<organism evidence="11 12">
    <name type="scientific">Astatotilapia calliptera</name>
    <name type="common">Eastern happy</name>
    <name type="synonym">Chromis callipterus</name>
    <dbReference type="NCBI Taxonomy" id="8154"/>
    <lineage>
        <taxon>Eukaryota</taxon>
        <taxon>Metazoa</taxon>
        <taxon>Chordata</taxon>
        <taxon>Craniata</taxon>
        <taxon>Vertebrata</taxon>
        <taxon>Euteleostomi</taxon>
        <taxon>Actinopterygii</taxon>
        <taxon>Neopterygii</taxon>
        <taxon>Teleostei</taxon>
        <taxon>Neoteleostei</taxon>
        <taxon>Acanthomorphata</taxon>
        <taxon>Ovalentaria</taxon>
        <taxon>Cichlomorphae</taxon>
        <taxon>Cichliformes</taxon>
        <taxon>Cichlidae</taxon>
        <taxon>African cichlids</taxon>
        <taxon>Pseudocrenilabrinae</taxon>
        <taxon>Haplochromini</taxon>
        <taxon>Astatotilapia</taxon>
    </lineage>
</organism>
<keyword evidence="4" id="KW-0862">Zinc</keyword>
<proteinExistence type="predicted"/>
<dbReference type="InterPro" id="IPR036236">
    <property type="entry name" value="Znf_C2H2_sf"/>
</dbReference>
<evidence type="ECO:0000256" key="2">
    <source>
        <dbReference type="ARBA" id="ARBA00022723"/>
    </source>
</evidence>
<dbReference type="Proteomes" id="UP000265100">
    <property type="component" value="Chromosome 9"/>
</dbReference>
<keyword evidence="5" id="KW-0805">Transcription regulation</keyword>
<dbReference type="OMA" id="FKCFAHT"/>
<evidence type="ECO:0000256" key="5">
    <source>
        <dbReference type="ARBA" id="ARBA00023015"/>
    </source>
</evidence>
<dbReference type="InterPro" id="IPR052035">
    <property type="entry name" value="ZnF_BED_domain_contain"/>
</dbReference>
<name>A0A3P8QD55_ASTCA</name>
<dbReference type="SUPFAM" id="SSF53098">
    <property type="entry name" value="Ribonuclease H-like"/>
    <property type="match status" value="1"/>
</dbReference>
<keyword evidence="6" id="KW-0238">DNA-binding</keyword>
<evidence type="ECO:0000313" key="12">
    <source>
        <dbReference type="Proteomes" id="UP000265100"/>
    </source>
</evidence>
<keyword evidence="12" id="KW-1185">Reference proteome</keyword>
<dbReference type="InterPro" id="IPR008906">
    <property type="entry name" value="HATC_C_dom"/>
</dbReference>
<evidence type="ECO:0000256" key="3">
    <source>
        <dbReference type="ARBA" id="ARBA00022771"/>
    </source>
</evidence>
<evidence type="ECO:0000256" key="8">
    <source>
        <dbReference type="ARBA" id="ARBA00023242"/>
    </source>
</evidence>
<keyword evidence="7" id="KW-0804">Transcription</keyword>
<dbReference type="Gene3D" id="1.10.10.1070">
    <property type="entry name" value="Zinc finger, BED domain-containing"/>
    <property type="match status" value="1"/>
</dbReference>
<dbReference type="GO" id="GO:0003677">
    <property type="term" value="F:DNA binding"/>
    <property type="evidence" value="ECO:0007669"/>
    <property type="project" value="UniProtKB-KW"/>
</dbReference>
<evidence type="ECO:0000256" key="1">
    <source>
        <dbReference type="ARBA" id="ARBA00004123"/>
    </source>
</evidence>
<evidence type="ECO:0000259" key="9">
    <source>
        <dbReference type="Pfam" id="PF02892"/>
    </source>
</evidence>
<dbReference type="Pfam" id="PF05699">
    <property type="entry name" value="Dimer_Tnp_hAT"/>
    <property type="match status" value="1"/>
</dbReference>
<evidence type="ECO:0000313" key="11">
    <source>
        <dbReference type="Ensembl" id="ENSACLP00000027062.2"/>
    </source>
</evidence>
<reference evidence="12" key="2">
    <citation type="submission" date="2023-03" db="EMBL/GenBank/DDBJ databases">
        <authorList>
            <consortium name="Wellcome Sanger Institute Data Sharing"/>
        </authorList>
    </citation>
    <scope>NUCLEOTIDE SEQUENCE [LARGE SCALE GENOMIC DNA]</scope>
</reference>
<evidence type="ECO:0000259" key="10">
    <source>
        <dbReference type="Pfam" id="PF05699"/>
    </source>
</evidence>
<dbReference type="GO" id="GO:0008270">
    <property type="term" value="F:zinc ion binding"/>
    <property type="evidence" value="ECO:0007669"/>
    <property type="project" value="UniProtKB-KW"/>
</dbReference>
<dbReference type="PANTHER" id="PTHR46481">
    <property type="entry name" value="ZINC FINGER BED DOMAIN-CONTAINING PROTEIN 4"/>
    <property type="match status" value="1"/>
</dbReference>
<dbReference type="Ensembl" id="ENSACLT00000027694.2">
    <property type="protein sequence ID" value="ENSACLP00000027062.2"/>
    <property type="gene ID" value="ENSACLG00000008889.2"/>
</dbReference>
<dbReference type="InterPro" id="IPR003656">
    <property type="entry name" value="Znf_BED"/>
</dbReference>
<accession>A0A3P8QD55</accession>
<keyword evidence="3" id="KW-0863">Zinc-finger</keyword>
<evidence type="ECO:0000256" key="4">
    <source>
        <dbReference type="ARBA" id="ARBA00022833"/>
    </source>
</evidence>
<dbReference type="AlphaFoldDB" id="A0A3P8QD55"/>
<reference evidence="11" key="3">
    <citation type="submission" date="2025-08" db="UniProtKB">
        <authorList>
            <consortium name="Ensembl"/>
        </authorList>
    </citation>
    <scope>IDENTIFICATION</scope>
</reference>
<dbReference type="GO" id="GO:0005634">
    <property type="term" value="C:nucleus"/>
    <property type="evidence" value="ECO:0007669"/>
    <property type="project" value="UniProtKB-SubCell"/>
</dbReference>
<evidence type="ECO:0008006" key="13">
    <source>
        <dbReference type="Google" id="ProtNLM"/>
    </source>
</evidence>
<protein>
    <recommendedName>
        <fullName evidence="13">BED-type domain-containing protein</fullName>
    </recommendedName>
</protein>
<dbReference type="PANTHER" id="PTHR46481:SF4">
    <property type="entry name" value="ZINC FINGER BED DOMAIN-CONTAINING PROTEIN 4"/>
    <property type="match status" value="1"/>
</dbReference>
<dbReference type="SUPFAM" id="SSF57667">
    <property type="entry name" value="beta-beta-alpha zinc fingers"/>
    <property type="match status" value="1"/>
</dbReference>
<keyword evidence="8" id="KW-0539">Nucleus</keyword>
<dbReference type="Pfam" id="PF02892">
    <property type="entry name" value="zf-BED"/>
    <property type="match status" value="1"/>
</dbReference>
<dbReference type="SUPFAM" id="SSF140996">
    <property type="entry name" value="Hermes dimerisation domain"/>
    <property type="match status" value="1"/>
</dbReference>
<sequence length="578" mass="64783">MDMTHGICKVCRMKIKYSGNTTNMRAHLTRHHPKIALTADGKASSKSAPLKNQPTLDTLSLAKLSPNSERAKKITQSITYFICKDLRPYNIVENEGFSYMIKTLEPRYVIPLQPERVALTCDAWTSRAVDSYVTITAHYLTADWQLLSYVLQTRTLHESHTGANIANLLQNTPQEWGIADKNLVVVTDNASNMTIATQLAGYLHVKCFAHTLNLASQRALNLPAVARVLGRVRRITGFFNRSTVANHALEQKQKMLQLLTHKLKTDVCTRWNSAYDMLQRFLEQQPAICAALLSPEVRKSSTDIFTLNETDIGNTEEIVRALKSMQVVTTVMSEEKNPTLSLVAPLLAQLLHDTQDNIGDTALVRNIKQSISQDLKKRYASTVERNTLYTASALDPRFKTLPFLSLEERQETYARVVAEAITLQVSKHSEEPSPKKSKMSICLLGSPDSDTEEEEDAIDCCLNLYKAEPKIDIGECPLQWWLKREGAHARLAPIARKYLSTPATTVPCERLFSLSGHIIQKKHASLSSDNVNRIVCLMKNVQHSGFSAVSFCVLNTEFCAPFIVMIFTLTCRPGFSHC</sequence>
<dbReference type="STRING" id="8154.ENSACLP00000027062"/>
<dbReference type="GeneTree" id="ENSGT00940000158431"/>
<evidence type="ECO:0000256" key="7">
    <source>
        <dbReference type="ARBA" id="ARBA00023163"/>
    </source>
</evidence>
<dbReference type="GO" id="GO:0046983">
    <property type="term" value="F:protein dimerization activity"/>
    <property type="evidence" value="ECO:0007669"/>
    <property type="project" value="InterPro"/>
</dbReference>
<reference evidence="11 12" key="1">
    <citation type="submission" date="2018-05" db="EMBL/GenBank/DDBJ databases">
        <authorList>
            <person name="Datahose"/>
        </authorList>
    </citation>
    <scope>NUCLEOTIDE SEQUENCE</scope>
</reference>
<comment type="subcellular location">
    <subcellularLocation>
        <location evidence="1">Nucleus</location>
    </subcellularLocation>
</comment>
<dbReference type="GO" id="GO:0009791">
    <property type="term" value="P:post-embryonic development"/>
    <property type="evidence" value="ECO:0007669"/>
    <property type="project" value="UniProtKB-ARBA"/>
</dbReference>
<reference evidence="11" key="4">
    <citation type="submission" date="2025-09" db="UniProtKB">
        <authorList>
            <consortium name="Ensembl"/>
        </authorList>
    </citation>
    <scope>IDENTIFICATION</scope>
</reference>
<dbReference type="InterPro" id="IPR012337">
    <property type="entry name" value="RNaseH-like_sf"/>
</dbReference>
<evidence type="ECO:0000256" key="6">
    <source>
        <dbReference type="ARBA" id="ARBA00023125"/>
    </source>
</evidence>
<feature type="domain" description="BED-type" evidence="9">
    <location>
        <begin position="7"/>
        <end position="33"/>
    </location>
</feature>
<feature type="domain" description="HAT C-terminal dimerisation" evidence="10">
    <location>
        <begin position="462"/>
        <end position="540"/>
    </location>
</feature>
<keyword evidence="2" id="KW-0479">Metal-binding</keyword>